<sequence>MYCAALIKGRYVIQVCKDQVDGVLLLQGERLTTSAASLSLHTLCEFSKQSLGILLHRICYHKVAYSSDECRARCWS</sequence>
<protein>
    <submittedName>
        <fullName evidence="1">Uncharacterized protein</fullName>
    </submittedName>
</protein>
<dbReference type="AlphaFoldDB" id="A0A2A5JPG5"/>
<proteinExistence type="predicted"/>
<organism evidence="1 2">
    <name type="scientific">Pseudoalteromonas piscicida</name>
    <dbReference type="NCBI Taxonomy" id="43662"/>
    <lineage>
        <taxon>Bacteria</taxon>
        <taxon>Pseudomonadati</taxon>
        <taxon>Pseudomonadota</taxon>
        <taxon>Gammaproteobacteria</taxon>
        <taxon>Alteromonadales</taxon>
        <taxon>Pseudoalteromonadaceae</taxon>
        <taxon>Pseudoalteromonas</taxon>
    </lineage>
</organism>
<comment type="caution">
    <text evidence="1">The sequence shown here is derived from an EMBL/GenBank/DDBJ whole genome shotgun (WGS) entry which is preliminary data.</text>
</comment>
<reference evidence="2" key="1">
    <citation type="journal article" date="2019" name="Genome Announc.">
        <title>Draft Genome Sequence of Pseudoalteromonas piscicida Strain 36Y ROTHPW, an Hypersaline Seawater Isolate from the South Coast of Sonora, Mexico.</title>
        <authorList>
            <person name="Sanchez-Diaz R."/>
            <person name="Molina-Garza Z.J."/>
            <person name="Cruz-Suarez L.E."/>
            <person name="Selvin J."/>
            <person name="Kiran G.S."/>
            <person name="Ibarra-Gamez J.C."/>
            <person name="Gomez-Gil B."/>
            <person name="Galaviz-Silva L."/>
        </authorList>
    </citation>
    <scope>NUCLEOTIDE SEQUENCE [LARGE SCALE GENOMIC DNA]</scope>
    <source>
        <strain evidence="2">36Y_RITHPW</strain>
    </source>
</reference>
<gene>
    <name evidence="1" type="ORF">CEX98_13920</name>
</gene>
<dbReference type="EMBL" id="NKHF01000062">
    <property type="protein sequence ID" value="PCK31151.1"/>
    <property type="molecule type" value="Genomic_DNA"/>
</dbReference>
<dbReference type="Proteomes" id="UP000228621">
    <property type="component" value="Unassembled WGS sequence"/>
</dbReference>
<evidence type="ECO:0000313" key="1">
    <source>
        <dbReference type="EMBL" id="PCK31151.1"/>
    </source>
</evidence>
<accession>A0A2A5JPG5</accession>
<name>A0A2A5JPG5_PSEO7</name>
<keyword evidence="2" id="KW-1185">Reference proteome</keyword>
<evidence type="ECO:0000313" key="2">
    <source>
        <dbReference type="Proteomes" id="UP000228621"/>
    </source>
</evidence>